<organism evidence="8 9">
    <name type="scientific">Saponaria officinalis</name>
    <name type="common">Common soapwort</name>
    <name type="synonym">Lychnis saponaria</name>
    <dbReference type="NCBI Taxonomy" id="3572"/>
    <lineage>
        <taxon>Eukaryota</taxon>
        <taxon>Viridiplantae</taxon>
        <taxon>Streptophyta</taxon>
        <taxon>Embryophyta</taxon>
        <taxon>Tracheophyta</taxon>
        <taxon>Spermatophyta</taxon>
        <taxon>Magnoliopsida</taxon>
        <taxon>eudicotyledons</taxon>
        <taxon>Gunneridae</taxon>
        <taxon>Pentapetalae</taxon>
        <taxon>Caryophyllales</taxon>
        <taxon>Caryophyllaceae</taxon>
        <taxon>Caryophylleae</taxon>
        <taxon>Saponaria</taxon>
    </lineage>
</organism>
<dbReference type="InterPro" id="IPR001087">
    <property type="entry name" value="GDSL"/>
</dbReference>
<dbReference type="InterPro" id="IPR035669">
    <property type="entry name" value="SGNH_plant_lipase-like"/>
</dbReference>
<dbReference type="GO" id="GO:0016788">
    <property type="term" value="F:hydrolase activity, acting on ester bonds"/>
    <property type="evidence" value="ECO:0007669"/>
    <property type="project" value="InterPro"/>
</dbReference>
<name>A0AAW1K8S2_SAPOF</name>
<keyword evidence="9" id="KW-1185">Reference proteome</keyword>
<dbReference type="Pfam" id="PF00657">
    <property type="entry name" value="Lipase_GDSL"/>
    <property type="match status" value="1"/>
</dbReference>
<evidence type="ECO:0000313" key="8">
    <source>
        <dbReference type="EMBL" id="KAK9714488.1"/>
    </source>
</evidence>
<protein>
    <submittedName>
        <fullName evidence="8">Uncharacterized protein</fullName>
    </submittedName>
</protein>
<comment type="caution">
    <text evidence="8">The sequence shown here is derived from an EMBL/GenBank/DDBJ whole genome shotgun (WGS) entry which is preliminary data.</text>
</comment>
<evidence type="ECO:0000256" key="5">
    <source>
        <dbReference type="ARBA" id="ARBA00022801"/>
    </source>
</evidence>
<dbReference type="InterPro" id="IPR051238">
    <property type="entry name" value="GDSL_esterase/lipase"/>
</dbReference>
<evidence type="ECO:0000256" key="4">
    <source>
        <dbReference type="ARBA" id="ARBA00022729"/>
    </source>
</evidence>
<dbReference type="GO" id="GO:0016042">
    <property type="term" value="P:lipid catabolic process"/>
    <property type="evidence" value="ECO:0007669"/>
    <property type="project" value="UniProtKB-KW"/>
</dbReference>
<dbReference type="AlphaFoldDB" id="A0AAW1K8S2"/>
<evidence type="ECO:0000256" key="6">
    <source>
        <dbReference type="ARBA" id="ARBA00022963"/>
    </source>
</evidence>
<dbReference type="Proteomes" id="UP001443914">
    <property type="component" value="Unassembled WGS sequence"/>
</dbReference>
<dbReference type="CDD" id="cd01837">
    <property type="entry name" value="SGNH_plant_lipase_like"/>
    <property type="match status" value="1"/>
</dbReference>
<dbReference type="GO" id="GO:0005576">
    <property type="term" value="C:extracellular region"/>
    <property type="evidence" value="ECO:0007669"/>
    <property type="project" value="UniProtKB-SubCell"/>
</dbReference>
<reference evidence="8" key="1">
    <citation type="submission" date="2024-03" db="EMBL/GenBank/DDBJ databases">
        <title>WGS assembly of Saponaria officinalis var. Norfolk2.</title>
        <authorList>
            <person name="Jenkins J."/>
            <person name="Shu S."/>
            <person name="Grimwood J."/>
            <person name="Barry K."/>
            <person name="Goodstein D."/>
            <person name="Schmutz J."/>
            <person name="Leebens-Mack J."/>
            <person name="Osbourn A."/>
        </authorList>
    </citation>
    <scope>NUCLEOTIDE SEQUENCE [LARGE SCALE GENOMIC DNA]</scope>
    <source>
        <strain evidence="8">JIC</strain>
    </source>
</reference>
<proteinExistence type="inferred from homology"/>
<keyword evidence="5" id="KW-0378">Hydrolase</keyword>
<evidence type="ECO:0000256" key="1">
    <source>
        <dbReference type="ARBA" id="ARBA00004613"/>
    </source>
</evidence>
<dbReference type="PANTHER" id="PTHR45650:SF9">
    <property type="entry name" value="SGNH HYDROLASE-TYPE ESTERASE DOMAIN-CONTAINING PROTEIN"/>
    <property type="match status" value="1"/>
</dbReference>
<accession>A0AAW1K8S2</accession>
<dbReference type="PANTHER" id="PTHR45650">
    <property type="entry name" value="GDSL-LIKE LIPASE/ACYLHYDROLASE-RELATED"/>
    <property type="match status" value="1"/>
</dbReference>
<evidence type="ECO:0000256" key="2">
    <source>
        <dbReference type="ARBA" id="ARBA00008668"/>
    </source>
</evidence>
<keyword evidence="4" id="KW-0732">Signal</keyword>
<dbReference type="InterPro" id="IPR036514">
    <property type="entry name" value="SGNH_hydro_sf"/>
</dbReference>
<dbReference type="EMBL" id="JBDFQZ010000006">
    <property type="protein sequence ID" value="KAK9714488.1"/>
    <property type="molecule type" value="Genomic_DNA"/>
</dbReference>
<comment type="similarity">
    <text evidence="2">Belongs to the 'GDSL' lipolytic enzyme family.</text>
</comment>
<comment type="subcellular location">
    <subcellularLocation>
        <location evidence="1">Secreted</location>
    </subcellularLocation>
</comment>
<evidence type="ECO:0000256" key="3">
    <source>
        <dbReference type="ARBA" id="ARBA00022525"/>
    </source>
</evidence>
<evidence type="ECO:0000256" key="7">
    <source>
        <dbReference type="ARBA" id="ARBA00023098"/>
    </source>
</evidence>
<sequence>MTIFKIWRILATIFYVLIFTNNYLDVHANPLVPCYFIFGDSLADPGNNNGLKTLAKTNYKPYGIDYPGGAPTGRFTNGLTSVDVIAELLGFKERIPPYSTASGYEILKGVNYASGAAGISKETGSHLGDRISLDVQVEHHKKIIGILNMMLNQTAGEYLSKCIYTFNIGSNDYLNNYYLPKFYQTSRKYTPQYFASALLSQYSRQLKIMYESGARKMAVFALGPIGCSLAELALNPTSKPCVVKINRATNMFNKRLKVLVKQLNHQLPNATFTFINSAAVPVGPKQGIKIIDKPCCKLREDFQCKEFVAPCKDRQSYYFFDGVHPTEAVNRITGGRAFQATATSEAFPYDISHLAKL</sequence>
<keyword evidence="3" id="KW-0964">Secreted</keyword>
<keyword evidence="6" id="KW-0442">Lipid degradation</keyword>
<dbReference type="Gene3D" id="3.40.50.1110">
    <property type="entry name" value="SGNH hydrolase"/>
    <property type="match status" value="1"/>
</dbReference>
<gene>
    <name evidence="8" type="ORF">RND81_06G098200</name>
</gene>
<evidence type="ECO:0000313" key="9">
    <source>
        <dbReference type="Proteomes" id="UP001443914"/>
    </source>
</evidence>
<keyword evidence="7" id="KW-0443">Lipid metabolism</keyword>